<dbReference type="EMBL" id="BTGU01002813">
    <property type="protein sequence ID" value="GMN22213.1"/>
    <property type="molecule type" value="Genomic_DNA"/>
</dbReference>
<comment type="caution">
    <text evidence="1">The sequence shown here is derived from an EMBL/GenBank/DDBJ whole genome shotgun (WGS) entry which is preliminary data.</text>
</comment>
<name>A0AA87ZA15_FICCA</name>
<evidence type="ECO:0000313" key="2">
    <source>
        <dbReference type="Proteomes" id="UP001187192"/>
    </source>
</evidence>
<proteinExistence type="predicted"/>
<accession>A0AA87ZA15</accession>
<keyword evidence="2" id="KW-1185">Reference proteome</keyword>
<dbReference type="AlphaFoldDB" id="A0AA87ZA15"/>
<dbReference type="Proteomes" id="UP001187192">
    <property type="component" value="Unassembled WGS sequence"/>
</dbReference>
<evidence type="ECO:0000313" key="1">
    <source>
        <dbReference type="EMBL" id="GMN22213.1"/>
    </source>
</evidence>
<reference evidence="1" key="1">
    <citation type="submission" date="2023-07" db="EMBL/GenBank/DDBJ databases">
        <title>draft genome sequence of fig (Ficus carica).</title>
        <authorList>
            <person name="Takahashi T."/>
            <person name="Nishimura K."/>
        </authorList>
    </citation>
    <scope>NUCLEOTIDE SEQUENCE</scope>
</reference>
<protein>
    <submittedName>
        <fullName evidence="1">Uncharacterized protein</fullName>
    </submittedName>
</protein>
<organism evidence="1 2">
    <name type="scientific">Ficus carica</name>
    <name type="common">Common fig</name>
    <dbReference type="NCBI Taxonomy" id="3494"/>
    <lineage>
        <taxon>Eukaryota</taxon>
        <taxon>Viridiplantae</taxon>
        <taxon>Streptophyta</taxon>
        <taxon>Embryophyta</taxon>
        <taxon>Tracheophyta</taxon>
        <taxon>Spermatophyta</taxon>
        <taxon>Magnoliopsida</taxon>
        <taxon>eudicotyledons</taxon>
        <taxon>Gunneridae</taxon>
        <taxon>Pentapetalae</taxon>
        <taxon>rosids</taxon>
        <taxon>fabids</taxon>
        <taxon>Rosales</taxon>
        <taxon>Moraceae</taxon>
        <taxon>Ficeae</taxon>
        <taxon>Ficus</taxon>
    </lineage>
</organism>
<gene>
    <name evidence="1" type="ORF">TIFTF001_043475</name>
</gene>
<sequence length="187" mass="20708">MYRMSISKLMFNHEGKDLVENKKKTGAPIKRTLNQRAPPNYGYQQRSALAPPSPFGMATARQSFFLLNVGQFVSNRSRSKSDIRSGENYTCIPSLMVDCPSSELALRLSLPPVKSGLVMVKINDICKVILATKERGASTDVFTLHPRIGDLLRLPFPGTPSQDTFGPFPLHCLSQLNSRGTGRNIKI</sequence>